<feature type="transmembrane region" description="Helical" evidence="3">
    <location>
        <begin position="96"/>
        <end position="114"/>
    </location>
</feature>
<proteinExistence type="predicted"/>
<evidence type="ECO:0000256" key="1">
    <source>
        <dbReference type="ARBA" id="ARBA00022801"/>
    </source>
</evidence>
<evidence type="ECO:0000313" key="6">
    <source>
        <dbReference type="Proteomes" id="UP000078512"/>
    </source>
</evidence>
<feature type="transmembrane region" description="Helical" evidence="3">
    <location>
        <begin position="159"/>
        <end position="181"/>
    </location>
</feature>
<keyword evidence="3" id="KW-0812">Transmembrane</keyword>
<dbReference type="PANTHER" id="PTHR48081:SF33">
    <property type="entry name" value="KYNURENINE FORMAMIDASE"/>
    <property type="match status" value="1"/>
</dbReference>
<dbReference type="Proteomes" id="UP000078512">
    <property type="component" value="Unassembled WGS sequence"/>
</dbReference>
<accession>A0A197K014</accession>
<dbReference type="InterPro" id="IPR049492">
    <property type="entry name" value="BD-FAE-like_dom"/>
</dbReference>
<dbReference type="AlphaFoldDB" id="A0A197K014"/>
<protein>
    <submittedName>
        <fullName evidence="5">Alpha/beta-hydrolase</fullName>
    </submittedName>
</protein>
<feature type="compositionally biased region" description="Low complexity" evidence="2">
    <location>
        <begin position="68"/>
        <end position="77"/>
    </location>
</feature>
<feature type="transmembrane region" description="Helical" evidence="3">
    <location>
        <begin position="120"/>
        <end position="138"/>
    </location>
</feature>
<dbReference type="SUPFAM" id="SSF53474">
    <property type="entry name" value="alpha/beta-Hydrolases"/>
    <property type="match status" value="1"/>
</dbReference>
<gene>
    <name evidence="5" type="ORF">K457DRAFT_136828</name>
</gene>
<keyword evidence="3" id="KW-0472">Membrane</keyword>
<feature type="compositionally biased region" description="Low complexity" evidence="2">
    <location>
        <begin position="1"/>
        <end position="13"/>
    </location>
</feature>
<feature type="region of interest" description="Disordered" evidence="2">
    <location>
        <begin position="34"/>
        <end position="87"/>
    </location>
</feature>
<keyword evidence="6" id="KW-1185">Reference proteome</keyword>
<dbReference type="InterPro" id="IPR050300">
    <property type="entry name" value="GDXG_lipolytic_enzyme"/>
</dbReference>
<feature type="domain" description="BD-FAE-like" evidence="4">
    <location>
        <begin position="238"/>
        <end position="336"/>
    </location>
</feature>
<dbReference type="Pfam" id="PF20434">
    <property type="entry name" value="BD-FAE"/>
    <property type="match status" value="1"/>
</dbReference>
<evidence type="ECO:0000259" key="4">
    <source>
        <dbReference type="Pfam" id="PF20434"/>
    </source>
</evidence>
<organism evidence="5 6">
    <name type="scientific">Linnemannia elongata AG-77</name>
    <dbReference type="NCBI Taxonomy" id="1314771"/>
    <lineage>
        <taxon>Eukaryota</taxon>
        <taxon>Fungi</taxon>
        <taxon>Fungi incertae sedis</taxon>
        <taxon>Mucoromycota</taxon>
        <taxon>Mortierellomycotina</taxon>
        <taxon>Mortierellomycetes</taxon>
        <taxon>Mortierellales</taxon>
        <taxon>Mortierellaceae</taxon>
        <taxon>Linnemannia</taxon>
    </lineage>
</organism>
<sequence length="538" mass="59957">MPSTPASARTSSSFPPPPSRKYHLFSAQDNGFVRTSSSNLQSDHSRPTSPTTSSARKQHSRSPPPQLRPRSPRTSLRSPPPTATSTFILPGKRGKVARLILVAVILFPPVAFFLLAMLPLLLAVSVVFTYSIAWLLYWSRAGPFSFSKLPLDPRRVWKLNKVVFSVILGDLDLIPVGLALVRFRFFTMRGSNDFITDVHYNPRRPNNKMDIYIPEGAVLSSDLKAHQGDMDSDDNAALKPVVVFIYGGAWSAGSRWTYTLIGARLRSMGYVVFLPDYSIHPQGFIREMEQDVKMAIQWTHNNCRSYGGDPQKIFLMGHSAGAQLCALTVLNDSIRRIPTSLLGSSPTAITTSPILTSLLTERKDDRHSGVLPRIRGMILCSGVYDIGEHYKHESMRGVEEISAMARVMGSSELTFRQHSPTIILQELLQVSTGIDPKYPTESQTRHQHLLRHLKSLLPIETIVIHGDRDLTVPWKSSSEFYMELKTLQLGAGARLRMMAGMGHAEPVVALMPNLFNNPFKKPLLSEISQFIDGNRTSQ</sequence>
<dbReference type="InterPro" id="IPR029058">
    <property type="entry name" value="AB_hydrolase_fold"/>
</dbReference>
<evidence type="ECO:0000313" key="5">
    <source>
        <dbReference type="EMBL" id="OAQ30548.1"/>
    </source>
</evidence>
<keyword evidence="1 5" id="KW-0378">Hydrolase</keyword>
<feature type="region of interest" description="Disordered" evidence="2">
    <location>
        <begin position="1"/>
        <end position="21"/>
    </location>
</feature>
<dbReference type="STRING" id="1314771.A0A197K014"/>
<name>A0A197K014_9FUNG</name>
<dbReference type="Gene3D" id="3.40.50.1820">
    <property type="entry name" value="alpha/beta hydrolase"/>
    <property type="match status" value="1"/>
</dbReference>
<evidence type="ECO:0000256" key="3">
    <source>
        <dbReference type="SAM" id="Phobius"/>
    </source>
</evidence>
<dbReference type="EMBL" id="KV442034">
    <property type="protein sequence ID" value="OAQ30548.1"/>
    <property type="molecule type" value="Genomic_DNA"/>
</dbReference>
<keyword evidence="3" id="KW-1133">Transmembrane helix</keyword>
<dbReference type="PANTHER" id="PTHR48081">
    <property type="entry name" value="AB HYDROLASE SUPERFAMILY PROTEIN C4A8.06C"/>
    <property type="match status" value="1"/>
</dbReference>
<reference evidence="5 6" key="1">
    <citation type="submission" date="2016-05" db="EMBL/GenBank/DDBJ databases">
        <title>Genome sequencing reveals origins of a unique bacterial endosymbiosis in the earliest lineages of terrestrial Fungi.</title>
        <authorList>
            <consortium name="DOE Joint Genome Institute"/>
            <person name="Uehling J."/>
            <person name="Gryganskyi A."/>
            <person name="Hameed K."/>
            <person name="Tschaplinski T."/>
            <person name="Misztal P."/>
            <person name="Wu S."/>
            <person name="Desiro A."/>
            <person name="Vande Pol N."/>
            <person name="Du Z.-Y."/>
            <person name="Zienkiewicz A."/>
            <person name="Zienkiewicz K."/>
            <person name="Morin E."/>
            <person name="Tisserant E."/>
            <person name="Splivallo R."/>
            <person name="Hainaut M."/>
            <person name="Henrissat B."/>
            <person name="Ohm R."/>
            <person name="Kuo A."/>
            <person name="Yan J."/>
            <person name="Lipzen A."/>
            <person name="Nolan M."/>
            <person name="Labutti K."/>
            <person name="Barry K."/>
            <person name="Goldstein A."/>
            <person name="Labbe J."/>
            <person name="Schadt C."/>
            <person name="Tuskan G."/>
            <person name="Grigoriev I."/>
            <person name="Martin F."/>
            <person name="Vilgalys R."/>
            <person name="Bonito G."/>
        </authorList>
    </citation>
    <scope>NUCLEOTIDE SEQUENCE [LARGE SCALE GENOMIC DNA]</scope>
    <source>
        <strain evidence="5 6">AG-77</strain>
    </source>
</reference>
<evidence type="ECO:0000256" key="2">
    <source>
        <dbReference type="SAM" id="MobiDB-lite"/>
    </source>
</evidence>
<dbReference type="OrthoDB" id="6495301at2759"/>
<dbReference type="GO" id="GO:0004061">
    <property type="term" value="F:arylformamidase activity"/>
    <property type="evidence" value="ECO:0007669"/>
    <property type="project" value="TreeGrafter"/>
</dbReference>